<organism evidence="2 3">
    <name type="scientific">Amborella trichopoda</name>
    <dbReference type="NCBI Taxonomy" id="13333"/>
    <lineage>
        <taxon>Eukaryota</taxon>
        <taxon>Viridiplantae</taxon>
        <taxon>Streptophyta</taxon>
        <taxon>Embryophyta</taxon>
        <taxon>Tracheophyta</taxon>
        <taxon>Spermatophyta</taxon>
        <taxon>Magnoliopsida</taxon>
        <taxon>Amborellales</taxon>
        <taxon>Amborellaceae</taxon>
        <taxon>Amborella</taxon>
    </lineage>
</organism>
<feature type="region of interest" description="Disordered" evidence="1">
    <location>
        <begin position="600"/>
        <end position="619"/>
    </location>
</feature>
<feature type="compositionally biased region" description="Polar residues" evidence="1">
    <location>
        <begin position="539"/>
        <end position="552"/>
    </location>
</feature>
<feature type="region of interest" description="Disordered" evidence="1">
    <location>
        <begin position="824"/>
        <end position="959"/>
    </location>
</feature>
<name>W1P8N6_AMBTC</name>
<feature type="compositionally biased region" description="Polar residues" evidence="1">
    <location>
        <begin position="600"/>
        <end position="609"/>
    </location>
</feature>
<evidence type="ECO:0000313" key="3">
    <source>
        <dbReference type="Proteomes" id="UP000017836"/>
    </source>
</evidence>
<feature type="region of interest" description="Disordered" evidence="1">
    <location>
        <begin position="379"/>
        <end position="552"/>
    </location>
</feature>
<protein>
    <recommendedName>
        <fullName evidence="4">COP1-interacting protein 7</fullName>
    </recommendedName>
</protein>
<evidence type="ECO:0008006" key="4">
    <source>
        <dbReference type="Google" id="ProtNLM"/>
    </source>
</evidence>
<dbReference type="OMA" id="MAMPWPN"/>
<proteinExistence type="predicted"/>
<accession>W1P8N6</accession>
<dbReference type="HOGENOM" id="CLU_008836_1_0_1"/>
<evidence type="ECO:0000313" key="2">
    <source>
        <dbReference type="EMBL" id="ERN03350.1"/>
    </source>
</evidence>
<dbReference type="eggNOG" id="ENOG502QTSA">
    <property type="taxonomic scope" value="Eukaryota"/>
</dbReference>
<feature type="region of interest" description="Disordered" evidence="1">
    <location>
        <begin position="757"/>
        <end position="790"/>
    </location>
</feature>
<dbReference type="OrthoDB" id="2020180at2759"/>
<feature type="compositionally biased region" description="Basic and acidic residues" evidence="1">
    <location>
        <begin position="948"/>
        <end position="959"/>
    </location>
</feature>
<gene>
    <name evidence="2" type="ORF">AMTR_s00003p00244690</name>
</gene>
<feature type="compositionally biased region" description="Acidic residues" evidence="1">
    <location>
        <begin position="482"/>
        <end position="496"/>
    </location>
</feature>
<keyword evidence="3" id="KW-1185">Reference proteome</keyword>
<dbReference type="KEGG" id="atr:18431487"/>
<dbReference type="Gramene" id="ERN03350">
    <property type="protein sequence ID" value="ERN03350"/>
    <property type="gene ID" value="AMTR_s00003p00244690"/>
</dbReference>
<feature type="compositionally biased region" description="Basic and acidic residues" evidence="1">
    <location>
        <begin position="433"/>
        <end position="452"/>
    </location>
</feature>
<reference evidence="3" key="1">
    <citation type="journal article" date="2013" name="Science">
        <title>The Amborella genome and the evolution of flowering plants.</title>
        <authorList>
            <consortium name="Amborella Genome Project"/>
        </authorList>
    </citation>
    <scope>NUCLEOTIDE SEQUENCE [LARGE SCALE GENOMIC DNA]</scope>
</reference>
<evidence type="ECO:0000256" key="1">
    <source>
        <dbReference type="SAM" id="MobiDB-lite"/>
    </source>
</evidence>
<dbReference type="PANTHER" id="PTHR31008:SF0">
    <property type="entry name" value="CSL1"/>
    <property type="match status" value="1"/>
</dbReference>
<dbReference type="PANTHER" id="PTHR31008">
    <property type="entry name" value="COP1-INTERACTING PROTEIN-RELATED"/>
    <property type="match status" value="1"/>
</dbReference>
<feature type="compositionally biased region" description="Polar residues" evidence="1">
    <location>
        <begin position="921"/>
        <end position="938"/>
    </location>
</feature>
<feature type="compositionally biased region" description="Basic residues" evidence="1">
    <location>
        <begin position="512"/>
        <end position="528"/>
    </location>
</feature>
<feature type="compositionally biased region" description="Polar residues" evidence="1">
    <location>
        <begin position="854"/>
        <end position="870"/>
    </location>
</feature>
<dbReference type="AlphaFoldDB" id="W1P8N6"/>
<feature type="compositionally biased region" description="Polar residues" evidence="1">
    <location>
        <begin position="825"/>
        <end position="844"/>
    </location>
</feature>
<dbReference type="Proteomes" id="UP000017836">
    <property type="component" value="Unassembled WGS sequence"/>
</dbReference>
<sequence length="959" mass="105546">MDPSTLLDYVVFQLTPTRTRCDLVVFSGGKGEKLASGLFQPFVTHLEAAREQISKGGYSIRLQVPSGSERVATWFTKGTLERFVRFVSTPEVLERVWTIEKEIVQIEDSIEAQSKMLSSVDGSLSKALGAGQTVEDHEVTVDSASEKAIVPFNKATSEANGSEPKQGESKQRLLQVLETRKAVLHREQAMAYAQALAAGFEMDNIDDLISFSNIFGASRMKEACMNFIELVKKKHDSGVSMEELVAMAASVQSQMPYMGNSGVVLTSDSLISQNGLPRINGNESEASDSVEAVRVADSVGNISSNQDSRPPINGQFQSGGDNIHVQFQTPAGPPQYMYNFQGPVLPAPPYQGYMIPGYYPGFSGNVPWSPYKEDPHHGIGPEFDSWAKHKKRSSIKTKSMSKEGPETSESTSGPQDGGSDQDDSSPESGSDAYSEHKTSLDRESASRGESQMKKPGKKTSKMVVIRNINYITSRRGGGEKEDNSDEDSSEEDVIDGDDLKQHVEDAFNSLEKHHKSSQKVHKKGSGKKHSSDGFDGSMSIMNGSDGTTHAVENQSGDWHAFQNLLLQDRESHSNTCEPDFSKNTHEVNERQVDIQGLQAELSSRQSGSQDGVGKRGIMEPNDFILTGRSEEFKANGHMDNFEFEKNRTTSMSIKRMADGEMLFLPQRMNSSGVVQDGLMDLNKESPISKNKRSEDSFVITHSERYMDGGEITDFSVLEDRGHYIAKKERELVDDSFVVPTRDTADMRNNNSEWKTEISFDVDGPSPAQQKTGAPNVAGDNKPVISPSPEPDLYIMRHRDSGVESVDSSWTPALYFGMDTLVNGAEKQSSPQKDGNIKDTVSPNGSGVGDKKQGQAKNGTKTKVVSGTLPKTKSEIISRKGINPSRSIPQKSKREKEEEERRRVEELRIQRQKRIAERSAAASPNKSTTPSKQDNATNKTPKRLPSNAHKNDSRTPRSKT</sequence>
<feature type="compositionally biased region" description="Basic and acidic residues" evidence="1">
    <location>
        <begin position="891"/>
        <end position="916"/>
    </location>
</feature>
<dbReference type="EMBL" id="KI394358">
    <property type="protein sequence ID" value="ERN03350.1"/>
    <property type="molecule type" value="Genomic_DNA"/>
</dbReference>